<dbReference type="EMBL" id="JAHRIP010019717">
    <property type="protein sequence ID" value="MEQ2287546.1"/>
    <property type="molecule type" value="Genomic_DNA"/>
</dbReference>
<evidence type="ECO:0000313" key="2">
    <source>
        <dbReference type="EMBL" id="MEQ2287546.1"/>
    </source>
</evidence>
<protein>
    <submittedName>
        <fullName evidence="2">Uncharacterized protein</fullName>
    </submittedName>
</protein>
<comment type="caution">
    <text evidence="2">The sequence shown here is derived from an EMBL/GenBank/DDBJ whole genome shotgun (WGS) entry which is preliminary data.</text>
</comment>
<accession>A0ABV0Y1F3</accession>
<evidence type="ECO:0000256" key="1">
    <source>
        <dbReference type="SAM" id="Phobius"/>
    </source>
</evidence>
<keyword evidence="1" id="KW-1133">Transmembrane helix</keyword>
<proteinExistence type="predicted"/>
<reference evidence="2 3" key="1">
    <citation type="submission" date="2021-06" db="EMBL/GenBank/DDBJ databases">
        <authorList>
            <person name="Palmer J.M."/>
        </authorList>
    </citation>
    <scope>NUCLEOTIDE SEQUENCE [LARGE SCALE GENOMIC DNA]</scope>
    <source>
        <strain evidence="2 3">AS_MEX2019</strain>
        <tissue evidence="2">Muscle</tissue>
    </source>
</reference>
<name>A0ABV0Y1F3_9TELE</name>
<organism evidence="2 3">
    <name type="scientific">Ameca splendens</name>
    <dbReference type="NCBI Taxonomy" id="208324"/>
    <lineage>
        <taxon>Eukaryota</taxon>
        <taxon>Metazoa</taxon>
        <taxon>Chordata</taxon>
        <taxon>Craniata</taxon>
        <taxon>Vertebrata</taxon>
        <taxon>Euteleostomi</taxon>
        <taxon>Actinopterygii</taxon>
        <taxon>Neopterygii</taxon>
        <taxon>Teleostei</taxon>
        <taxon>Neoteleostei</taxon>
        <taxon>Acanthomorphata</taxon>
        <taxon>Ovalentaria</taxon>
        <taxon>Atherinomorphae</taxon>
        <taxon>Cyprinodontiformes</taxon>
        <taxon>Goodeidae</taxon>
        <taxon>Ameca</taxon>
    </lineage>
</organism>
<keyword evidence="1" id="KW-0812">Transmembrane</keyword>
<keyword evidence="1" id="KW-0472">Membrane</keyword>
<keyword evidence="3" id="KW-1185">Reference proteome</keyword>
<evidence type="ECO:0000313" key="3">
    <source>
        <dbReference type="Proteomes" id="UP001469553"/>
    </source>
</evidence>
<gene>
    <name evidence="2" type="ORF">AMECASPLE_013717</name>
</gene>
<dbReference type="Proteomes" id="UP001469553">
    <property type="component" value="Unassembled WGS sequence"/>
</dbReference>
<sequence>MCAAISQHSVIHHHATLDPYNTAHLTAFLDILHNILIPPDQIDGPVLLRVLCYTAPDMLFMAGFAMQRDISSAAWPGKTLLVTWMRCCGQIPTDERMQQSLFVFCCYHMYSTLQFLYMLFV</sequence>
<feature type="transmembrane region" description="Helical" evidence="1">
    <location>
        <begin position="101"/>
        <end position="120"/>
    </location>
</feature>